<dbReference type="EMBL" id="FZTC01000029">
    <property type="protein sequence ID" value="SNU37315.1"/>
    <property type="molecule type" value="Genomic_DNA"/>
</dbReference>
<proteinExistence type="predicted"/>
<name>A0A285B8V7_9ENTR</name>
<evidence type="ECO:0000313" key="2">
    <source>
        <dbReference type="Proteomes" id="UP000220639"/>
    </source>
</evidence>
<organism evidence="1 2">
    <name type="scientific">Klebsiella grimontii</name>
    <dbReference type="NCBI Taxonomy" id="2058152"/>
    <lineage>
        <taxon>Bacteria</taxon>
        <taxon>Pseudomonadati</taxon>
        <taxon>Pseudomonadota</taxon>
        <taxon>Gammaproteobacteria</taxon>
        <taxon>Enterobacterales</taxon>
        <taxon>Enterobacteriaceae</taxon>
        <taxon>Klebsiella/Raoultella group</taxon>
        <taxon>Klebsiella</taxon>
    </lineage>
</organism>
<accession>A0A285B8V7</accession>
<reference evidence="2" key="1">
    <citation type="submission" date="2017-08" db="EMBL/GenBank/DDBJ databases">
        <authorList>
            <person name="Brisse S."/>
        </authorList>
    </citation>
    <scope>NUCLEOTIDE SEQUENCE [LARGE SCALE GENOMIC DNA]</scope>
    <source>
        <strain evidence="2">06D021</strain>
    </source>
</reference>
<gene>
    <name evidence="1" type="ORF">KOSB73_350012</name>
</gene>
<dbReference type="Proteomes" id="UP000220639">
    <property type="component" value="Unassembled WGS sequence"/>
</dbReference>
<dbReference type="AlphaFoldDB" id="A0A285B8V7"/>
<protein>
    <submittedName>
        <fullName evidence="1">Uncharacterized protein</fullName>
    </submittedName>
</protein>
<sequence>MVMSLEKRLTGCRPMKREWLLILRTMKPLVTVMTDTNNQERNGSKFLFGVTSTDRIIQTEQGDGFINSCIAAHGIITKIILTSYRAAGALTEMVLFNEQGATFVITIESGVFTPSGLVLTDEDIQIAHKQITLSDTTDILILATRMARRAGLKPVFPEQSEFSSILEFTVN</sequence>
<evidence type="ECO:0000313" key="1">
    <source>
        <dbReference type="EMBL" id="SNU37315.1"/>
    </source>
</evidence>